<dbReference type="KEGG" id="pbap:Pla133_11000"/>
<evidence type="ECO:0000259" key="1">
    <source>
        <dbReference type="Pfam" id="PF19773"/>
    </source>
</evidence>
<dbReference type="InterPro" id="IPR046226">
    <property type="entry name" value="DUF6259"/>
</dbReference>
<dbReference type="Proteomes" id="UP000316921">
    <property type="component" value="Chromosome"/>
</dbReference>
<proteinExistence type="predicted"/>
<evidence type="ECO:0000313" key="3">
    <source>
        <dbReference type="Proteomes" id="UP000316921"/>
    </source>
</evidence>
<gene>
    <name evidence="2" type="ORF">Pla133_11000</name>
</gene>
<reference evidence="2 3" key="1">
    <citation type="submission" date="2019-02" db="EMBL/GenBank/DDBJ databases">
        <title>Deep-cultivation of Planctomycetes and their phenomic and genomic characterization uncovers novel biology.</title>
        <authorList>
            <person name="Wiegand S."/>
            <person name="Jogler M."/>
            <person name="Boedeker C."/>
            <person name="Pinto D."/>
            <person name="Vollmers J."/>
            <person name="Rivas-Marin E."/>
            <person name="Kohn T."/>
            <person name="Peeters S.H."/>
            <person name="Heuer A."/>
            <person name="Rast P."/>
            <person name="Oberbeckmann S."/>
            <person name="Bunk B."/>
            <person name="Jeske O."/>
            <person name="Meyerdierks A."/>
            <person name="Storesund J.E."/>
            <person name="Kallscheuer N."/>
            <person name="Luecker S."/>
            <person name="Lage O.M."/>
            <person name="Pohl T."/>
            <person name="Merkel B.J."/>
            <person name="Hornburger P."/>
            <person name="Mueller R.-W."/>
            <person name="Bruemmer F."/>
            <person name="Labrenz M."/>
            <person name="Spormann A.M."/>
            <person name="Op den Camp H."/>
            <person name="Overmann J."/>
            <person name="Amann R."/>
            <person name="Jetten M.S.M."/>
            <person name="Mascher T."/>
            <person name="Medema M.H."/>
            <person name="Devos D.P."/>
            <person name="Kaster A.-K."/>
            <person name="Ovreas L."/>
            <person name="Rohde M."/>
            <person name="Galperin M.Y."/>
            <person name="Jogler C."/>
        </authorList>
    </citation>
    <scope>NUCLEOTIDE SEQUENCE [LARGE SCALE GENOMIC DNA]</scope>
    <source>
        <strain evidence="2 3">Pla133</strain>
    </source>
</reference>
<feature type="domain" description="DUF6259" evidence="1">
    <location>
        <begin position="500"/>
        <end position="641"/>
    </location>
</feature>
<evidence type="ECO:0000313" key="2">
    <source>
        <dbReference type="EMBL" id="QDU66034.1"/>
    </source>
</evidence>
<organism evidence="2 3">
    <name type="scientific">Engelhardtia mirabilis</name>
    <dbReference type="NCBI Taxonomy" id="2528011"/>
    <lineage>
        <taxon>Bacteria</taxon>
        <taxon>Pseudomonadati</taxon>
        <taxon>Planctomycetota</taxon>
        <taxon>Planctomycetia</taxon>
        <taxon>Planctomycetia incertae sedis</taxon>
        <taxon>Engelhardtia</taxon>
    </lineage>
</organism>
<keyword evidence="3" id="KW-1185">Reference proteome</keyword>
<accession>A0A518BGE8</accession>
<sequence>MSLAVPLSAPNSAAQNPTGLNLFGGRVVVQGGGGGGNPTTPPPVVANNGEVELTAGTNPESLLPGAIAAPLVILDNLSIAGTADRFILVDEGFWELTFMELSTGAIERVFSQDFPVLPAVISGPAGNQKVTMTWPEVSAPTLGLGPAMVRLELRLKSSAFLELQLFAAPINPTTPITWTIQSGGPSYPIRQDPEYAGKHTLLTPLGDLIEDPVGTIGSQASGSNTYELSNFSVSQVFAFQRNDGSGLWGALLDPGGTELRRVAFRADVAKDLLIATQVSYMDGVYIDGTDLGDVPIDASHLFFASQTATFGVIEGDWWDVAASYRDYFEVTSMAAGGHLVDRTDIPSWSKDLQGVLVFPTGTPAVFQKNGQTMTLADHVVQYADHYGIPRQNLCVIFFGLAWTAGAPYTAAGEPVGTFSSWLAGSKIPDYDAHVDSDPALDYQALLLDLDAKGFRTGVYMLDSLAVNSSADWSAGGTWKDHGIVRASGEDTAAGLLKAPLTPAQGVLVCPSLTAWQDHLAQVAANLNASLGVDLIYLDNFIPTEADADFAEDNDHVPGYGGYQIEGYLDSLRAIVDSVIVYDATDPQLEVDRAVGVYTEAPQEFYAATGFMPPFMDFTDLVSEDELVSFVPLQSALYHDWAVMGPARAECFLFGKYCGGAYPDITDPGTALVARRSAQYAYALALVNGASLWVPELGVQLPSLGWGFEVDDIYGASSPLALSMVEMRGGLDFVGGLVRYRGEAWSGDYLRLGRRMRDVQLELFDDETPNLAQALPIQLAGAVVEVGGGINGVESNMKQSAVQGVWASSDGSKRGIVLVNYDHLADIDARATLDRDDLELGSGSFTVEVLDEAGTVVVGPFLWGPGAVQFPLDLDLPAEAVRLIEVRP</sequence>
<protein>
    <recommendedName>
        <fullName evidence="1">DUF6259 domain-containing protein</fullName>
    </recommendedName>
</protein>
<dbReference type="Pfam" id="PF19773">
    <property type="entry name" value="DUF6259"/>
    <property type="match status" value="1"/>
</dbReference>
<name>A0A518BGE8_9BACT</name>
<dbReference type="EMBL" id="CP036287">
    <property type="protein sequence ID" value="QDU66034.1"/>
    <property type="molecule type" value="Genomic_DNA"/>
</dbReference>
<dbReference type="AlphaFoldDB" id="A0A518BGE8"/>